<organism evidence="1 2">
    <name type="scientific">Pleurodeles waltl</name>
    <name type="common">Iberian ribbed newt</name>
    <dbReference type="NCBI Taxonomy" id="8319"/>
    <lineage>
        <taxon>Eukaryota</taxon>
        <taxon>Metazoa</taxon>
        <taxon>Chordata</taxon>
        <taxon>Craniata</taxon>
        <taxon>Vertebrata</taxon>
        <taxon>Euteleostomi</taxon>
        <taxon>Amphibia</taxon>
        <taxon>Batrachia</taxon>
        <taxon>Caudata</taxon>
        <taxon>Salamandroidea</taxon>
        <taxon>Salamandridae</taxon>
        <taxon>Pleurodelinae</taxon>
        <taxon>Pleurodeles</taxon>
    </lineage>
</organism>
<protein>
    <submittedName>
        <fullName evidence="1">Uncharacterized protein</fullName>
    </submittedName>
</protein>
<dbReference type="Proteomes" id="UP001066276">
    <property type="component" value="Chromosome 5"/>
</dbReference>
<keyword evidence="2" id="KW-1185">Reference proteome</keyword>
<proteinExistence type="predicted"/>
<comment type="caution">
    <text evidence="1">The sequence shown here is derived from an EMBL/GenBank/DDBJ whole genome shotgun (WGS) entry which is preliminary data.</text>
</comment>
<accession>A0AAV7RC60</accession>
<dbReference type="AlphaFoldDB" id="A0AAV7RC60"/>
<name>A0AAV7RC60_PLEWA</name>
<reference evidence="1" key="1">
    <citation type="journal article" date="2022" name="bioRxiv">
        <title>Sequencing and chromosome-scale assembly of the giantPleurodeles waltlgenome.</title>
        <authorList>
            <person name="Brown T."/>
            <person name="Elewa A."/>
            <person name="Iarovenko S."/>
            <person name="Subramanian E."/>
            <person name="Araus A.J."/>
            <person name="Petzold A."/>
            <person name="Susuki M."/>
            <person name="Suzuki K.-i.T."/>
            <person name="Hayashi T."/>
            <person name="Toyoda A."/>
            <person name="Oliveira C."/>
            <person name="Osipova E."/>
            <person name="Leigh N.D."/>
            <person name="Simon A."/>
            <person name="Yun M.H."/>
        </authorList>
    </citation>
    <scope>NUCLEOTIDE SEQUENCE</scope>
    <source>
        <strain evidence="1">20211129_DDA</strain>
        <tissue evidence="1">Liver</tissue>
    </source>
</reference>
<feature type="non-terminal residue" evidence="1">
    <location>
        <position position="51"/>
    </location>
</feature>
<evidence type="ECO:0000313" key="2">
    <source>
        <dbReference type="Proteomes" id="UP001066276"/>
    </source>
</evidence>
<evidence type="ECO:0000313" key="1">
    <source>
        <dbReference type="EMBL" id="KAJ1150046.1"/>
    </source>
</evidence>
<sequence length="51" mass="5181">MDLSTGSGGELVPRVHHSPRDVPSCVSAHGLAVLETAVPCSVVLELAVPCS</sequence>
<gene>
    <name evidence="1" type="ORF">NDU88_002844</name>
</gene>
<dbReference type="EMBL" id="JANPWB010000009">
    <property type="protein sequence ID" value="KAJ1150046.1"/>
    <property type="molecule type" value="Genomic_DNA"/>
</dbReference>